<reference evidence="3" key="1">
    <citation type="journal article" date="2020" name="mSystems">
        <title>Genome- and Community-Level Interaction Insights into Carbon Utilization and Element Cycling Functions of Hydrothermarchaeota in Hydrothermal Sediment.</title>
        <authorList>
            <person name="Zhou Z."/>
            <person name="Liu Y."/>
            <person name="Xu W."/>
            <person name="Pan J."/>
            <person name="Luo Z.H."/>
            <person name="Li M."/>
        </authorList>
    </citation>
    <scope>NUCLEOTIDE SEQUENCE [LARGE SCALE GENOMIC DNA]</scope>
    <source>
        <strain evidence="3">SpSt-468</strain>
    </source>
</reference>
<keyword evidence="3" id="KW-0067">ATP-binding</keyword>
<proteinExistence type="predicted"/>
<feature type="transmembrane region" description="Helical" evidence="1">
    <location>
        <begin position="25"/>
        <end position="44"/>
    </location>
</feature>
<dbReference type="GO" id="GO:0005524">
    <property type="term" value="F:ATP binding"/>
    <property type="evidence" value="ECO:0007669"/>
    <property type="project" value="UniProtKB-KW"/>
</dbReference>
<dbReference type="Pfam" id="PF01935">
    <property type="entry name" value="DUF87"/>
    <property type="match status" value="1"/>
</dbReference>
<keyword evidence="1" id="KW-0812">Transmembrane</keyword>
<keyword evidence="3" id="KW-0547">Nucleotide-binding</keyword>
<dbReference type="EMBL" id="DSTX01000002">
    <property type="protein sequence ID" value="HFK20068.1"/>
    <property type="molecule type" value="Genomic_DNA"/>
</dbReference>
<organism evidence="3">
    <name type="scientific">Candidatus Methanomethylicus mesodigestus</name>
    <dbReference type="NCBI Taxonomy" id="1867258"/>
    <lineage>
        <taxon>Archaea</taxon>
        <taxon>Thermoproteota</taxon>
        <taxon>Methanosuratincolia</taxon>
        <taxon>Candidatus Methanomethylicales</taxon>
        <taxon>Candidatus Methanomethylicaceae</taxon>
        <taxon>Candidatus Methanomethylicus</taxon>
    </lineage>
</organism>
<evidence type="ECO:0000259" key="2">
    <source>
        <dbReference type="Pfam" id="PF01935"/>
    </source>
</evidence>
<dbReference type="PANTHER" id="PTHR30121:SF11">
    <property type="entry name" value="AAA+ ATPASE DOMAIN-CONTAINING PROTEIN"/>
    <property type="match status" value="1"/>
</dbReference>
<dbReference type="CDD" id="cd01127">
    <property type="entry name" value="TrwB_TraG_TraD_VirD4"/>
    <property type="match status" value="1"/>
</dbReference>
<accession>A0A7C3F184</accession>
<dbReference type="PANTHER" id="PTHR30121">
    <property type="entry name" value="UNCHARACTERIZED PROTEIN YJGR-RELATED"/>
    <property type="match status" value="1"/>
</dbReference>
<protein>
    <submittedName>
        <fullName evidence="3">ATP-binding protein</fullName>
    </submittedName>
</protein>
<evidence type="ECO:0000256" key="1">
    <source>
        <dbReference type="SAM" id="Phobius"/>
    </source>
</evidence>
<feature type="domain" description="Helicase HerA central" evidence="2">
    <location>
        <begin position="244"/>
        <end position="330"/>
    </location>
</feature>
<keyword evidence="1" id="KW-0472">Membrane</keyword>
<dbReference type="AlphaFoldDB" id="A0A7C3F184"/>
<dbReference type="SUPFAM" id="SSF52540">
    <property type="entry name" value="P-loop containing nucleoside triphosphate hydrolases"/>
    <property type="match status" value="1"/>
</dbReference>
<name>A0A7C3F184_9CREN</name>
<dbReference type="InterPro" id="IPR051162">
    <property type="entry name" value="T4SS_component"/>
</dbReference>
<evidence type="ECO:0000313" key="3">
    <source>
        <dbReference type="EMBL" id="HFK20068.1"/>
    </source>
</evidence>
<dbReference type="InterPro" id="IPR002789">
    <property type="entry name" value="HerA_central"/>
</dbReference>
<gene>
    <name evidence="3" type="ORF">ENS19_02185</name>
</gene>
<sequence length="607" mass="66706">MESLSLILLSVLVIFFISDYVPDKFALLLLGIGLLATPFAYRILAKVDLKAGNAITLPGPDLAHNARGRCWGASAIALSQNRKIEELDRFEKELSYERLCKFSEALRSIGAQTGYLMYSIPGKSMAGLEISHCITRSIVIAWSSGRDEKEVSKQCEMRLKQIESLCSVIFPNCKTERLGNEELISLISSPLHVALRDLRVGAQPLLMKHDEHVMPITPPPFSRDPSSSITASEDCPLYGDGPLIGNVYSSGRKVGPLSLNLKDIQRHASIFGTTGSGKSTTAISLALRLFSQGISVMILDWHGEHSEAVYSSGGKVFSPGSPECGLTINPLISEAKGDYGFQTEFITDVFSQVFQFTAPQAYMFREVLKACYRSKTNPSLSDLIHELGLLPIKSSWDHETRMALMRRLKLFTEGTCGMAVDGPDSVPRGELFSGLVSIDLSRLKDVNSRSIFANILLKLLYDHCVYKEVNSRLKHVVFIEEAHNVLPPRKPEMPRCIGERILSELRKFGEGVVVISQFPSSVSQEVVKNTSIRIIHAIRSGEDLRAIGESTSMSEEEIRALTSLCVGEAVVNMPSRSCNAFVKVIADPVLGLEISEDTAEVPLPSQA</sequence>
<comment type="caution">
    <text evidence="3">The sequence shown here is derived from an EMBL/GenBank/DDBJ whole genome shotgun (WGS) entry which is preliminary data.</text>
</comment>
<dbReference type="InterPro" id="IPR027417">
    <property type="entry name" value="P-loop_NTPase"/>
</dbReference>
<keyword evidence="1" id="KW-1133">Transmembrane helix</keyword>
<dbReference type="Gene3D" id="3.40.50.300">
    <property type="entry name" value="P-loop containing nucleotide triphosphate hydrolases"/>
    <property type="match status" value="2"/>
</dbReference>